<proteinExistence type="predicted"/>
<sequence length="319" mass="34858">MRVVFVGASRFGFKCLDRILHLENIEVVGVVTNEERFTISYAPEGVVNVLYADLKTFAAANDIPVHVMQTKMTETGLVAQVKAWQPELFVVVGWYHMVPRILRDMAPAVGLHASLLPDYSGGAPLVWAIINGETEAGITLFEFADGVDNGPVLGQASTEITPEDTIATVYGRIEVLGLDLLVRCLPRVAGGTAQRLVQDESKRRVFPQRRPEDGLVDWNQPAQSIYNFVRAQTHPYPGAFTFHHGKKLHIWHARVADAGVLQGSTPGICSLLDGQVLVACGNNTAIEILQVSADGAEVTATTWFSQHDKHAPVVFDAPR</sequence>
<dbReference type="RefSeq" id="WP_199388201.1">
    <property type="nucleotide sequence ID" value="NZ_JAEMHL010000002.1"/>
</dbReference>
<dbReference type="InterPro" id="IPR036477">
    <property type="entry name" value="Formyl_transf_N_sf"/>
</dbReference>
<keyword evidence="4" id="KW-1185">Reference proteome</keyword>
<dbReference type="EMBL" id="JAEMHL010000002">
    <property type="protein sequence ID" value="MBJ6749679.1"/>
    <property type="molecule type" value="Genomic_DNA"/>
</dbReference>
<dbReference type="SUPFAM" id="SSF53328">
    <property type="entry name" value="Formyltransferase"/>
    <property type="match status" value="1"/>
</dbReference>
<dbReference type="SUPFAM" id="SSF50486">
    <property type="entry name" value="FMT C-terminal domain-like"/>
    <property type="match status" value="1"/>
</dbReference>
<dbReference type="PANTHER" id="PTHR11138">
    <property type="entry name" value="METHIONYL-TRNA FORMYLTRANSFERASE"/>
    <property type="match status" value="1"/>
</dbReference>
<organism evidence="3 4">
    <name type="scientific">Geomonas anaerohicana</name>
    <dbReference type="NCBI Taxonomy" id="2798583"/>
    <lineage>
        <taxon>Bacteria</taxon>
        <taxon>Pseudomonadati</taxon>
        <taxon>Thermodesulfobacteriota</taxon>
        <taxon>Desulfuromonadia</taxon>
        <taxon>Geobacterales</taxon>
        <taxon>Geobacteraceae</taxon>
        <taxon>Geomonas</taxon>
    </lineage>
</organism>
<evidence type="ECO:0000313" key="3">
    <source>
        <dbReference type="EMBL" id="MBJ6749679.1"/>
    </source>
</evidence>
<evidence type="ECO:0000259" key="1">
    <source>
        <dbReference type="Pfam" id="PF00551"/>
    </source>
</evidence>
<dbReference type="InterPro" id="IPR011034">
    <property type="entry name" value="Formyl_transferase-like_C_sf"/>
</dbReference>
<feature type="domain" description="Formyl transferase C-terminal" evidence="2">
    <location>
        <begin position="211"/>
        <end position="307"/>
    </location>
</feature>
<dbReference type="Pfam" id="PF00551">
    <property type="entry name" value="Formyl_trans_N"/>
    <property type="match status" value="1"/>
</dbReference>
<protein>
    <submittedName>
        <fullName evidence="3">Methionyl-tRNA formyltransferase</fullName>
    </submittedName>
</protein>
<dbReference type="InterPro" id="IPR005793">
    <property type="entry name" value="Formyl_trans_C"/>
</dbReference>
<dbReference type="PANTHER" id="PTHR11138:SF5">
    <property type="entry name" value="METHIONYL-TRNA FORMYLTRANSFERASE, MITOCHONDRIAL"/>
    <property type="match status" value="1"/>
</dbReference>
<accession>A0ABS0YBK5</accession>
<dbReference type="Proteomes" id="UP000614714">
    <property type="component" value="Unassembled WGS sequence"/>
</dbReference>
<gene>
    <name evidence="3" type="ORF">JFN91_05595</name>
</gene>
<feature type="domain" description="Formyl transferase N-terminal" evidence="1">
    <location>
        <begin position="2"/>
        <end position="183"/>
    </location>
</feature>
<comment type="caution">
    <text evidence="3">The sequence shown here is derived from an EMBL/GenBank/DDBJ whole genome shotgun (WGS) entry which is preliminary data.</text>
</comment>
<name>A0ABS0YBK5_9BACT</name>
<evidence type="ECO:0000313" key="4">
    <source>
        <dbReference type="Proteomes" id="UP000614714"/>
    </source>
</evidence>
<reference evidence="3 4" key="1">
    <citation type="submission" date="2020-12" db="EMBL/GenBank/DDBJ databases">
        <title>Geomonas sp. Red421, isolated from paddy soil.</title>
        <authorList>
            <person name="Xu Z."/>
            <person name="Zhang Z."/>
            <person name="Masuda Y."/>
            <person name="Itoh H."/>
            <person name="Senoo K."/>
        </authorList>
    </citation>
    <scope>NUCLEOTIDE SEQUENCE [LARGE SCALE GENOMIC DNA]</scope>
    <source>
        <strain evidence="3 4">Red421</strain>
    </source>
</reference>
<dbReference type="InterPro" id="IPR002376">
    <property type="entry name" value="Formyl_transf_N"/>
</dbReference>
<dbReference type="Pfam" id="PF02911">
    <property type="entry name" value="Formyl_trans_C"/>
    <property type="match status" value="1"/>
</dbReference>
<evidence type="ECO:0000259" key="2">
    <source>
        <dbReference type="Pfam" id="PF02911"/>
    </source>
</evidence>
<dbReference type="CDD" id="cd08702">
    <property type="entry name" value="Arna_FMT_C"/>
    <property type="match status" value="1"/>
</dbReference>
<dbReference type="Gene3D" id="3.40.50.12230">
    <property type="match status" value="1"/>
</dbReference>